<evidence type="ECO:0000313" key="3">
    <source>
        <dbReference type="EMBL" id="RFN47824.1"/>
    </source>
</evidence>
<protein>
    <submittedName>
        <fullName evidence="3">Protein kinase-like domain protein</fullName>
    </submittedName>
</protein>
<comment type="caution">
    <text evidence="3">The sequence shown here is derived from an EMBL/GenBank/DDBJ whole genome shotgun (WGS) entry which is preliminary data.</text>
</comment>
<dbReference type="STRING" id="2594813.A0A395MIR3"/>
<dbReference type="InterPro" id="IPR002575">
    <property type="entry name" value="Aminoglycoside_PTrfase"/>
</dbReference>
<evidence type="ECO:0000256" key="1">
    <source>
        <dbReference type="SAM" id="MobiDB-lite"/>
    </source>
</evidence>
<keyword evidence="3" id="KW-0418">Kinase</keyword>
<dbReference type="AlphaFoldDB" id="A0A395MIR3"/>
<dbReference type="InterPro" id="IPR011009">
    <property type="entry name" value="Kinase-like_dom_sf"/>
</dbReference>
<sequence length="275" mass="31924">MQRLQEMRARDRRTALFGDSPPPARIAAPFPDGELIYQCNDRHVVKHGDTVTKYTTFPDGMGSNQHPNEAQVLRFLKENTTIPVPEVISSDWDRITMEYIEGQSLKEAWPLLEPHQRSDILAQLSDYIAQMRALKGIYIGRLDGQGAIVPTIFTRSGGPFKTLREFQEWLVRPRQRYADMSIYWEQITTQLGNEYPIVFTHGDISSRNVQVRDGRVVALLDWEWAGWYPDYWDYVFAMRGLDNVDWATLGNHVPTLFPKRYDLEYILVTFITHLS</sequence>
<dbReference type="GO" id="GO:0016301">
    <property type="term" value="F:kinase activity"/>
    <property type="evidence" value="ECO:0007669"/>
    <property type="project" value="UniProtKB-KW"/>
</dbReference>
<dbReference type="SUPFAM" id="SSF56112">
    <property type="entry name" value="Protein kinase-like (PK-like)"/>
    <property type="match status" value="1"/>
</dbReference>
<gene>
    <name evidence="3" type="ORF">FIE12Z_7928</name>
</gene>
<dbReference type="PANTHER" id="PTHR21310:SF58">
    <property type="entry name" value="AMINOGLYCOSIDE PHOSPHOTRANSFERASE DOMAIN-CONTAINING PROTEIN"/>
    <property type="match status" value="1"/>
</dbReference>
<dbReference type="Gene3D" id="3.90.1200.10">
    <property type="match status" value="1"/>
</dbReference>
<keyword evidence="3" id="KW-0808">Transferase</keyword>
<feature type="compositionally biased region" description="Basic and acidic residues" evidence="1">
    <location>
        <begin position="1"/>
        <end position="14"/>
    </location>
</feature>
<proteinExistence type="predicted"/>
<keyword evidence="4" id="KW-1185">Reference proteome</keyword>
<evidence type="ECO:0000313" key="4">
    <source>
        <dbReference type="Proteomes" id="UP000265631"/>
    </source>
</evidence>
<dbReference type="PANTHER" id="PTHR21310">
    <property type="entry name" value="AMINOGLYCOSIDE PHOSPHOTRANSFERASE-RELATED-RELATED"/>
    <property type="match status" value="1"/>
</dbReference>
<accession>A0A395MIR3</accession>
<organism evidence="3 4">
    <name type="scientific">Fusarium flagelliforme</name>
    <dbReference type="NCBI Taxonomy" id="2675880"/>
    <lineage>
        <taxon>Eukaryota</taxon>
        <taxon>Fungi</taxon>
        <taxon>Dikarya</taxon>
        <taxon>Ascomycota</taxon>
        <taxon>Pezizomycotina</taxon>
        <taxon>Sordariomycetes</taxon>
        <taxon>Hypocreomycetidae</taxon>
        <taxon>Hypocreales</taxon>
        <taxon>Nectriaceae</taxon>
        <taxon>Fusarium</taxon>
        <taxon>Fusarium incarnatum-equiseti species complex</taxon>
    </lineage>
</organism>
<dbReference type="CDD" id="cd05120">
    <property type="entry name" value="APH_ChoK_like"/>
    <property type="match status" value="1"/>
</dbReference>
<feature type="region of interest" description="Disordered" evidence="1">
    <location>
        <begin position="1"/>
        <end position="21"/>
    </location>
</feature>
<dbReference type="EMBL" id="PXXK01000231">
    <property type="protein sequence ID" value="RFN47824.1"/>
    <property type="molecule type" value="Genomic_DNA"/>
</dbReference>
<feature type="domain" description="Aminoglycoside phosphotransferase" evidence="2">
    <location>
        <begin position="66"/>
        <end position="241"/>
    </location>
</feature>
<dbReference type="Proteomes" id="UP000265631">
    <property type="component" value="Unassembled WGS sequence"/>
</dbReference>
<dbReference type="InterPro" id="IPR051678">
    <property type="entry name" value="AGP_Transferase"/>
</dbReference>
<dbReference type="Pfam" id="PF01636">
    <property type="entry name" value="APH"/>
    <property type="match status" value="1"/>
</dbReference>
<evidence type="ECO:0000259" key="2">
    <source>
        <dbReference type="Pfam" id="PF01636"/>
    </source>
</evidence>
<reference evidence="3 4" key="1">
    <citation type="journal article" date="2018" name="PLoS Pathog.">
        <title>Evolution of structural diversity of trichothecenes, a family of toxins produced by plant pathogenic and entomopathogenic fungi.</title>
        <authorList>
            <person name="Proctor R.H."/>
            <person name="McCormick S.P."/>
            <person name="Kim H.S."/>
            <person name="Cardoza R.E."/>
            <person name="Stanley A.M."/>
            <person name="Lindo L."/>
            <person name="Kelly A."/>
            <person name="Brown D.W."/>
            <person name="Lee T."/>
            <person name="Vaughan M.M."/>
            <person name="Alexander N.J."/>
            <person name="Busman M."/>
            <person name="Gutierrez S."/>
        </authorList>
    </citation>
    <scope>NUCLEOTIDE SEQUENCE [LARGE SCALE GENOMIC DNA]</scope>
    <source>
        <strain evidence="3 4">NRRL 13405</strain>
    </source>
</reference>
<name>A0A395MIR3_9HYPO</name>